<protein>
    <submittedName>
        <fullName evidence="1">Uncharacterized protein</fullName>
    </submittedName>
</protein>
<dbReference type="AlphaFoldDB" id="A0A916NQ44"/>
<evidence type="ECO:0000313" key="1">
    <source>
        <dbReference type="EMBL" id="CAG7620389.1"/>
    </source>
</evidence>
<name>A0A916NQ44_9BACL</name>
<proteinExistence type="predicted"/>
<evidence type="ECO:0000313" key="2">
    <source>
        <dbReference type="Proteomes" id="UP000693672"/>
    </source>
</evidence>
<comment type="caution">
    <text evidence="1">The sequence shown here is derived from an EMBL/GenBank/DDBJ whole genome shotgun (WGS) entry which is preliminary data.</text>
</comment>
<dbReference type="Proteomes" id="UP000693672">
    <property type="component" value="Unassembled WGS sequence"/>
</dbReference>
<reference evidence="1" key="1">
    <citation type="submission" date="2021-06" db="EMBL/GenBank/DDBJ databases">
        <authorList>
            <person name="Criscuolo A."/>
        </authorList>
    </citation>
    <scope>NUCLEOTIDE SEQUENCE</scope>
    <source>
        <strain evidence="1">CIP111600</strain>
    </source>
</reference>
<organism evidence="1 2">
    <name type="scientific">Paenibacillus solanacearum</name>
    <dbReference type="NCBI Taxonomy" id="2048548"/>
    <lineage>
        <taxon>Bacteria</taxon>
        <taxon>Bacillati</taxon>
        <taxon>Bacillota</taxon>
        <taxon>Bacilli</taxon>
        <taxon>Bacillales</taxon>
        <taxon>Paenibacillaceae</taxon>
        <taxon>Paenibacillus</taxon>
    </lineage>
</organism>
<dbReference type="EMBL" id="CAJVAS010000008">
    <property type="protein sequence ID" value="CAG7620389.1"/>
    <property type="molecule type" value="Genomic_DNA"/>
</dbReference>
<gene>
    <name evidence="1" type="ORF">PAESOLCIP111_02270</name>
</gene>
<accession>A0A916NQ44</accession>
<sequence length="122" mass="14494">MMGRHVQFTDTHLILHLTGFTGLFALKWKVSIDYRHIKNVFVDGFDAPLWMLRMPGTSIAPLHIYEGSFKYANDWYFLSYEKRDHLINMELDGHDKYRYVIFQIDRPAEVAADIRNRMAARR</sequence>
<keyword evidence="2" id="KW-1185">Reference proteome</keyword>